<keyword evidence="3" id="KW-0539">Nucleus</keyword>
<feature type="region of interest" description="Disordered" evidence="4">
    <location>
        <begin position="1"/>
        <end position="38"/>
    </location>
</feature>
<keyword evidence="2" id="KW-0804">Transcription</keyword>
<proteinExistence type="predicted"/>
<protein>
    <recommendedName>
        <fullName evidence="6">GON-4-like protein</fullName>
    </recommendedName>
</protein>
<evidence type="ECO:0008006" key="6">
    <source>
        <dbReference type="Google" id="ProtNLM"/>
    </source>
</evidence>
<feature type="compositionally biased region" description="Acidic residues" evidence="4">
    <location>
        <begin position="63"/>
        <end position="72"/>
    </location>
</feature>
<reference evidence="5" key="1">
    <citation type="journal article" date="2024" name="Gigascience">
        <title>Chromosome-level genome of the poultry shaft louse Menopon gallinae provides insight into the host-switching and adaptive evolution of parasitic lice.</title>
        <authorList>
            <person name="Xu Y."/>
            <person name="Ma L."/>
            <person name="Liu S."/>
            <person name="Liang Y."/>
            <person name="Liu Q."/>
            <person name="He Z."/>
            <person name="Tian L."/>
            <person name="Duan Y."/>
            <person name="Cai W."/>
            <person name="Li H."/>
            <person name="Song F."/>
        </authorList>
    </citation>
    <scope>NUCLEOTIDE SEQUENCE</scope>
    <source>
        <strain evidence="5">Cailab_2023a</strain>
    </source>
</reference>
<evidence type="ECO:0000256" key="4">
    <source>
        <dbReference type="SAM" id="MobiDB-lite"/>
    </source>
</evidence>
<dbReference type="PANTHER" id="PTHR16088:SF3">
    <property type="entry name" value="GON-4-LIKE PROTEIN"/>
    <property type="match status" value="1"/>
</dbReference>
<evidence type="ECO:0000313" key="5">
    <source>
        <dbReference type="EMBL" id="KAL0278688.1"/>
    </source>
</evidence>
<accession>A0AAW2IAK1</accession>
<feature type="compositionally biased region" description="Basic and acidic residues" evidence="4">
    <location>
        <begin position="22"/>
        <end position="35"/>
    </location>
</feature>
<organism evidence="5">
    <name type="scientific">Menopon gallinae</name>
    <name type="common">poultry shaft louse</name>
    <dbReference type="NCBI Taxonomy" id="328185"/>
    <lineage>
        <taxon>Eukaryota</taxon>
        <taxon>Metazoa</taxon>
        <taxon>Ecdysozoa</taxon>
        <taxon>Arthropoda</taxon>
        <taxon>Hexapoda</taxon>
        <taxon>Insecta</taxon>
        <taxon>Pterygota</taxon>
        <taxon>Neoptera</taxon>
        <taxon>Paraneoptera</taxon>
        <taxon>Psocodea</taxon>
        <taxon>Troctomorpha</taxon>
        <taxon>Phthiraptera</taxon>
        <taxon>Amblycera</taxon>
        <taxon>Menoponidae</taxon>
        <taxon>Menopon</taxon>
    </lineage>
</organism>
<sequence>MNRKTFKSGTTKTEDDFSEFDCGSKSEHGKARDSNVSDMDIMWPITPIKKTRRIDPLFLINEELPEESDDEDYRPGPEDLQDQSEEETGRQSVVSSISRTSTLDVSATQYLESFDSNLLVDESANQSADYLFKVPEENIGQRTRSKLCLSDTPLEIIEKAFVPPDITTDMYDFKCDNEDWENFLKEFAQPLSNNMNNPDDDDDEADPDYNVMAEEEEVDKEELRRDRAVKISRKELRKLMAELFESPDEYSSDEEEEKRVCTEITNRVNSDMRKKAAEKAIVKEEEPEETRETIVTPSQKLLIEQQLRQHVQLTTQHFLQTCQHPMYGKYAGECKVILATLLELGNASEKSIFNIFNLKPAFSLIEVWEKYLLTEEGKDVIRFMEREVAASEKARKNRNFYRIGFHPSLMKTVCESKVFLYPLLLPSQGFRCDGPFQVEFISPEDSLIAIALEEFTQYMSKNSQLFDKKKSTLKTAVELLCEHLLVTKKPSQVYRHIRNVKNVDSNPLNYYYDNKKAPKTVHYVIPFNEYLKKAPKDHASAFLPEIFREHLKDKRVGNKENDNG</sequence>
<dbReference type="GO" id="GO:0005634">
    <property type="term" value="C:nucleus"/>
    <property type="evidence" value="ECO:0007669"/>
    <property type="project" value="TreeGrafter"/>
</dbReference>
<evidence type="ECO:0000256" key="3">
    <source>
        <dbReference type="ARBA" id="ARBA00023242"/>
    </source>
</evidence>
<evidence type="ECO:0000256" key="2">
    <source>
        <dbReference type="ARBA" id="ARBA00023163"/>
    </source>
</evidence>
<dbReference type="GO" id="GO:0006355">
    <property type="term" value="P:regulation of DNA-templated transcription"/>
    <property type="evidence" value="ECO:0007669"/>
    <property type="project" value="TreeGrafter"/>
</dbReference>
<gene>
    <name evidence="5" type="ORF">PYX00_000438</name>
</gene>
<dbReference type="EMBL" id="JARGDH010000001">
    <property type="protein sequence ID" value="KAL0278688.1"/>
    <property type="molecule type" value="Genomic_DNA"/>
</dbReference>
<dbReference type="PANTHER" id="PTHR16088">
    <property type="entry name" value="YY1 ASSOCIATED PROTEIN-RELATED"/>
    <property type="match status" value="1"/>
</dbReference>
<name>A0AAW2IAK1_9NEOP</name>
<dbReference type="GO" id="GO:0003712">
    <property type="term" value="F:transcription coregulator activity"/>
    <property type="evidence" value="ECO:0007669"/>
    <property type="project" value="TreeGrafter"/>
</dbReference>
<keyword evidence="1" id="KW-0805">Transcription regulation</keyword>
<feature type="region of interest" description="Disordered" evidence="4">
    <location>
        <begin position="60"/>
        <end position="98"/>
    </location>
</feature>
<evidence type="ECO:0000256" key="1">
    <source>
        <dbReference type="ARBA" id="ARBA00023015"/>
    </source>
</evidence>
<comment type="caution">
    <text evidence="5">The sequence shown here is derived from an EMBL/GenBank/DDBJ whole genome shotgun (WGS) entry which is preliminary data.</text>
</comment>
<dbReference type="AlphaFoldDB" id="A0AAW2IAK1"/>
<dbReference type="InterPro" id="IPR052435">
    <property type="entry name" value="YY1-Transcr_Regul"/>
</dbReference>